<sequence>MDNYLLLKMIHILSAVIVTGTGAGIAFFMFMANRSNNIQAIAVTARHVVLADWLFTTPAIVVQFVTGLMLMMRLGYTFTSSWFLLVISLFLFIGACWVPVVVIQYRLRNLADSAVESGELGAPFKQMMRWWTALGVPAFCAILVIFWLMVFKPLPLT</sequence>
<gene>
    <name evidence="2" type="ORF">EDC56_2501</name>
</gene>
<comment type="caution">
    <text evidence="2">The sequence shown here is derived from an EMBL/GenBank/DDBJ whole genome shotgun (WGS) entry which is preliminary data.</text>
</comment>
<reference evidence="2 3" key="1">
    <citation type="submission" date="2018-11" db="EMBL/GenBank/DDBJ databases">
        <title>Genomic Encyclopedia of Type Strains, Phase IV (KMG-IV): sequencing the most valuable type-strain genomes for metagenomic binning, comparative biology and taxonomic classification.</title>
        <authorList>
            <person name="Goeker M."/>
        </authorList>
    </citation>
    <scope>NUCLEOTIDE SEQUENCE [LARGE SCALE GENOMIC DNA]</scope>
    <source>
        <strain evidence="2 3">DSM 100316</strain>
    </source>
</reference>
<dbReference type="Proteomes" id="UP000275394">
    <property type="component" value="Unassembled WGS sequence"/>
</dbReference>
<evidence type="ECO:0000313" key="2">
    <source>
        <dbReference type="EMBL" id="ROS02051.1"/>
    </source>
</evidence>
<proteinExistence type="predicted"/>
<protein>
    <submittedName>
        <fullName evidence="2">Putative membrane protein</fullName>
    </submittedName>
</protein>
<dbReference type="InterPro" id="IPR018729">
    <property type="entry name" value="DUF2269_transmembrane"/>
</dbReference>
<feature type="transmembrane region" description="Helical" evidence="1">
    <location>
        <begin position="82"/>
        <end position="103"/>
    </location>
</feature>
<evidence type="ECO:0000256" key="1">
    <source>
        <dbReference type="SAM" id="Phobius"/>
    </source>
</evidence>
<feature type="transmembrane region" description="Helical" evidence="1">
    <location>
        <begin position="130"/>
        <end position="150"/>
    </location>
</feature>
<dbReference type="Pfam" id="PF10027">
    <property type="entry name" value="DUF2269"/>
    <property type="match status" value="1"/>
</dbReference>
<organism evidence="2 3">
    <name type="scientific">Sinobacterium caligoides</name>
    <dbReference type="NCBI Taxonomy" id="933926"/>
    <lineage>
        <taxon>Bacteria</taxon>
        <taxon>Pseudomonadati</taxon>
        <taxon>Pseudomonadota</taxon>
        <taxon>Gammaproteobacteria</taxon>
        <taxon>Cellvibrionales</taxon>
        <taxon>Spongiibacteraceae</taxon>
        <taxon>Sinobacterium</taxon>
    </lineage>
</organism>
<keyword evidence="1" id="KW-0812">Transmembrane</keyword>
<name>A0A3N2DQE0_9GAMM</name>
<dbReference type="OrthoDB" id="9786302at2"/>
<dbReference type="AlphaFoldDB" id="A0A3N2DQE0"/>
<keyword evidence="3" id="KW-1185">Reference proteome</keyword>
<keyword evidence="1" id="KW-0472">Membrane</keyword>
<feature type="transmembrane region" description="Helical" evidence="1">
    <location>
        <begin position="53"/>
        <end position="76"/>
    </location>
</feature>
<keyword evidence="1" id="KW-1133">Transmembrane helix</keyword>
<dbReference type="RefSeq" id="WP_123712789.1">
    <property type="nucleotide sequence ID" value="NZ_RKHR01000004.1"/>
</dbReference>
<evidence type="ECO:0000313" key="3">
    <source>
        <dbReference type="Proteomes" id="UP000275394"/>
    </source>
</evidence>
<accession>A0A3N2DQE0</accession>
<dbReference type="EMBL" id="RKHR01000004">
    <property type="protein sequence ID" value="ROS02051.1"/>
    <property type="molecule type" value="Genomic_DNA"/>
</dbReference>
<feature type="transmembrane region" description="Helical" evidence="1">
    <location>
        <begin position="12"/>
        <end position="32"/>
    </location>
</feature>